<evidence type="ECO:0000256" key="7">
    <source>
        <dbReference type="ARBA" id="ARBA00022989"/>
    </source>
</evidence>
<dbReference type="SMART" id="SM00283">
    <property type="entry name" value="MA"/>
    <property type="match status" value="1"/>
</dbReference>
<dbReference type="PROSITE" id="PS50885">
    <property type="entry name" value="HAMP"/>
    <property type="match status" value="1"/>
</dbReference>
<dbReference type="AlphaFoldDB" id="A0A1A5X4Z9"/>
<evidence type="ECO:0000259" key="13">
    <source>
        <dbReference type="PROSITE" id="PS50111"/>
    </source>
</evidence>
<evidence type="ECO:0000259" key="14">
    <source>
        <dbReference type="PROSITE" id="PS50885"/>
    </source>
</evidence>
<dbReference type="Pfam" id="PF00672">
    <property type="entry name" value="HAMP"/>
    <property type="match status" value="1"/>
</dbReference>
<evidence type="ECO:0000256" key="11">
    <source>
        <dbReference type="PROSITE-ProRule" id="PRU00284"/>
    </source>
</evidence>
<evidence type="ECO:0000256" key="12">
    <source>
        <dbReference type="SAM" id="Phobius"/>
    </source>
</evidence>
<keyword evidence="7 12" id="KW-1133">Transmembrane helix</keyword>
<evidence type="ECO:0000256" key="4">
    <source>
        <dbReference type="ARBA" id="ARBA00022500"/>
    </source>
</evidence>
<dbReference type="InterPro" id="IPR051310">
    <property type="entry name" value="MCP_chemotaxis"/>
</dbReference>
<evidence type="ECO:0000256" key="6">
    <source>
        <dbReference type="ARBA" id="ARBA00022692"/>
    </source>
</evidence>
<dbReference type="PANTHER" id="PTHR43531:SF14">
    <property type="entry name" value="METHYL-ACCEPTING CHEMOTAXIS PROTEIN I-RELATED"/>
    <property type="match status" value="1"/>
</dbReference>
<evidence type="ECO:0000313" key="16">
    <source>
        <dbReference type="EMBL" id="SEJ59653.1"/>
    </source>
</evidence>
<dbReference type="InterPro" id="IPR003122">
    <property type="entry name" value="Tar_rcpt_lig-bd"/>
</dbReference>
<dbReference type="SUPFAM" id="SSF58104">
    <property type="entry name" value="Methyl-accepting chemotaxis protein (MCP) signaling domain"/>
    <property type="match status" value="1"/>
</dbReference>
<reference evidence="15 18" key="2">
    <citation type="submission" date="2018-05" db="EMBL/GenBank/DDBJ databases">
        <title>Genomic Encyclopedia of Type Strains, Phase IV (KMG-V): Genome sequencing to study the core and pangenomes of soil and plant-associated prokaryotes.</title>
        <authorList>
            <person name="Whitman W."/>
        </authorList>
    </citation>
    <scope>NUCLEOTIDE SEQUENCE [LARGE SCALE GENOMIC DNA]</scope>
    <source>
        <strain evidence="15 18">SIr-6563</strain>
    </source>
</reference>
<dbReference type="GO" id="GO:0004888">
    <property type="term" value="F:transmembrane signaling receptor activity"/>
    <property type="evidence" value="ECO:0007669"/>
    <property type="project" value="InterPro"/>
</dbReference>
<organism evidence="16 17">
    <name type="scientific">Paraburkholderia tropica</name>
    <dbReference type="NCBI Taxonomy" id="92647"/>
    <lineage>
        <taxon>Bacteria</taxon>
        <taxon>Pseudomonadati</taxon>
        <taxon>Pseudomonadota</taxon>
        <taxon>Betaproteobacteria</taxon>
        <taxon>Burkholderiales</taxon>
        <taxon>Burkholderiaceae</taxon>
        <taxon>Paraburkholderia</taxon>
    </lineage>
</organism>
<dbReference type="InterPro" id="IPR004089">
    <property type="entry name" value="MCPsignal_dom"/>
</dbReference>
<dbReference type="FunFam" id="1.10.287.950:FF:000001">
    <property type="entry name" value="Methyl-accepting chemotaxis sensory transducer"/>
    <property type="match status" value="1"/>
</dbReference>
<dbReference type="GeneID" id="78736326"/>
<dbReference type="Pfam" id="PF02203">
    <property type="entry name" value="TarH"/>
    <property type="match status" value="1"/>
</dbReference>
<dbReference type="EMBL" id="QJJV01000005">
    <property type="protein sequence ID" value="PXX18081.1"/>
    <property type="molecule type" value="Genomic_DNA"/>
</dbReference>
<evidence type="ECO:0000256" key="2">
    <source>
        <dbReference type="ARBA" id="ARBA00022475"/>
    </source>
</evidence>
<keyword evidence="9 11" id="KW-0807">Transducer</keyword>
<dbReference type="CDD" id="cd11386">
    <property type="entry name" value="MCP_signal"/>
    <property type="match status" value="1"/>
</dbReference>
<dbReference type="InterPro" id="IPR003660">
    <property type="entry name" value="HAMP_dom"/>
</dbReference>
<keyword evidence="4" id="KW-0145">Chemotaxis</keyword>
<evidence type="ECO:0000256" key="3">
    <source>
        <dbReference type="ARBA" id="ARBA00022481"/>
    </source>
</evidence>
<evidence type="ECO:0000313" key="17">
    <source>
        <dbReference type="Proteomes" id="UP000183529"/>
    </source>
</evidence>
<dbReference type="GO" id="GO:0007165">
    <property type="term" value="P:signal transduction"/>
    <property type="evidence" value="ECO:0007669"/>
    <property type="project" value="UniProtKB-KW"/>
</dbReference>
<feature type="transmembrane region" description="Helical" evidence="12">
    <location>
        <begin position="182"/>
        <end position="207"/>
    </location>
</feature>
<comment type="subcellular location">
    <subcellularLocation>
        <location evidence="1">Cell inner membrane</location>
        <topology evidence="1">Multi-pass membrane protein</topology>
    </subcellularLocation>
</comment>
<dbReference type="InterPro" id="IPR035440">
    <property type="entry name" value="4HB_MCP_dom_sf"/>
</dbReference>
<keyword evidence="3" id="KW-0488">Methylation</keyword>
<dbReference type="InterPro" id="IPR004090">
    <property type="entry name" value="Chemotax_Me-accpt_rcpt"/>
</dbReference>
<dbReference type="Proteomes" id="UP000183529">
    <property type="component" value="Unassembled WGS sequence"/>
</dbReference>
<dbReference type="PRINTS" id="PR00260">
    <property type="entry name" value="CHEMTRNSDUCR"/>
</dbReference>
<dbReference type="GO" id="GO:0006935">
    <property type="term" value="P:chemotaxis"/>
    <property type="evidence" value="ECO:0007669"/>
    <property type="project" value="UniProtKB-KW"/>
</dbReference>
<dbReference type="Gene3D" id="1.10.287.950">
    <property type="entry name" value="Methyl-accepting chemotaxis protein"/>
    <property type="match status" value="1"/>
</dbReference>
<evidence type="ECO:0000256" key="10">
    <source>
        <dbReference type="ARBA" id="ARBA00029447"/>
    </source>
</evidence>
<dbReference type="SMART" id="SM00304">
    <property type="entry name" value="HAMP"/>
    <property type="match status" value="1"/>
</dbReference>
<dbReference type="RefSeq" id="WP_065063971.1">
    <property type="nucleotide sequence ID" value="NZ_CADFGN010000006.1"/>
</dbReference>
<proteinExistence type="inferred from homology"/>
<gene>
    <name evidence="15" type="ORF">C7400_105143</name>
    <name evidence="16" type="ORF">SAMN05216550_106145</name>
</gene>
<keyword evidence="2" id="KW-1003">Cell membrane</keyword>
<comment type="caution">
    <text evidence="16">The sequence shown here is derived from an EMBL/GenBank/DDBJ whole genome shotgun (WGS) entry which is preliminary data.</text>
</comment>
<protein>
    <submittedName>
        <fullName evidence="16">Methyl-accepting chemotaxis sensory transducer with TarH sensor</fullName>
    </submittedName>
</protein>
<name>A0A1A5X4Z9_9BURK</name>
<dbReference type="Proteomes" id="UP000247515">
    <property type="component" value="Unassembled WGS sequence"/>
</dbReference>
<feature type="domain" description="HAMP" evidence="14">
    <location>
        <begin position="209"/>
        <end position="261"/>
    </location>
</feature>
<keyword evidence="6 12" id="KW-0812">Transmembrane</keyword>
<dbReference type="PANTHER" id="PTHR43531">
    <property type="entry name" value="PROTEIN ICFG"/>
    <property type="match status" value="1"/>
</dbReference>
<dbReference type="SUPFAM" id="SSF47170">
    <property type="entry name" value="Aspartate receptor, ligand-binding domain"/>
    <property type="match status" value="1"/>
</dbReference>
<evidence type="ECO:0000313" key="18">
    <source>
        <dbReference type="Proteomes" id="UP000247515"/>
    </source>
</evidence>
<accession>A0A1A5X4Z9</accession>
<evidence type="ECO:0000256" key="5">
    <source>
        <dbReference type="ARBA" id="ARBA00022519"/>
    </source>
</evidence>
<evidence type="ECO:0000256" key="9">
    <source>
        <dbReference type="ARBA" id="ARBA00023224"/>
    </source>
</evidence>
<keyword evidence="18" id="KW-1185">Reference proteome</keyword>
<evidence type="ECO:0000313" key="15">
    <source>
        <dbReference type="EMBL" id="PXX18081.1"/>
    </source>
</evidence>
<comment type="similarity">
    <text evidence="10">Belongs to the methyl-accepting chemotaxis (MCP) protein family.</text>
</comment>
<evidence type="ECO:0000256" key="1">
    <source>
        <dbReference type="ARBA" id="ARBA00004429"/>
    </source>
</evidence>
<dbReference type="EMBL" id="FNZM01000006">
    <property type="protein sequence ID" value="SEJ59653.1"/>
    <property type="molecule type" value="Genomic_DNA"/>
</dbReference>
<sequence>MTLTIRARIALTFALLAALLTVSGVLGFISTEKANSANRDTYRNKLAESTAIDNAEIYIARTRLVLDRVALHPEAPTVPDQLQRAAGFFKNSDEWWSKFQQMPHEPDELPLIEKTTERRTNMRDAVSAFTKALQSGDKTTADNIAMTQLSDLYSAMSAANNEVKKHLYENAKTRYEQAESNFYMFSTISAVMVVLGLVAAGLGWIMLSRAIMTPLNYALDSLQQISGGNLSQTVRANRNDEMGTLLESIEKTRKELGGVTGAVRSGSESVSVATRQIAAGMIDLSARTEEQAASLQETAASMNELTSAVKQNTDNARTGSDLAQTAASVAARGTEVVQQVVNTMDEIEGSSRKISDITAMIEGIAFQTNILALNAAVEAARAGEQGRGFAVVASEVRSLAQRSAAAAKEIKDLIANSVETVSHGTNLVSSAGATMSELHTAVERVTAIMNEIASASEQQQSGIEQVDTAVTQMDEVTQQNAALVEQVTAAAQALDTQSSKLSSTVQVFRVA</sequence>
<feature type="domain" description="Methyl-accepting transducer" evidence="13">
    <location>
        <begin position="266"/>
        <end position="495"/>
    </location>
</feature>
<dbReference type="Gene3D" id="1.20.120.30">
    <property type="entry name" value="Aspartate receptor, ligand-binding domain"/>
    <property type="match status" value="1"/>
</dbReference>
<dbReference type="Pfam" id="PF00015">
    <property type="entry name" value="MCPsignal"/>
    <property type="match status" value="1"/>
</dbReference>
<keyword evidence="8 12" id="KW-0472">Membrane</keyword>
<dbReference type="GO" id="GO:0005886">
    <property type="term" value="C:plasma membrane"/>
    <property type="evidence" value="ECO:0007669"/>
    <property type="project" value="UniProtKB-SubCell"/>
</dbReference>
<dbReference type="PROSITE" id="PS50111">
    <property type="entry name" value="CHEMOTAXIS_TRANSDUC_2"/>
    <property type="match status" value="1"/>
</dbReference>
<evidence type="ECO:0000256" key="8">
    <source>
        <dbReference type="ARBA" id="ARBA00023136"/>
    </source>
</evidence>
<reference evidence="16 17" key="1">
    <citation type="submission" date="2016-10" db="EMBL/GenBank/DDBJ databases">
        <authorList>
            <person name="Varghese N."/>
            <person name="Submissions S."/>
        </authorList>
    </citation>
    <scope>NUCLEOTIDE SEQUENCE [LARGE SCALE GENOMIC DNA]</scope>
    <source>
        <strain evidence="16 17">LMG 22274</strain>
    </source>
</reference>
<keyword evidence="5" id="KW-0997">Cell inner membrane</keyword>
<dbReference type="CDD" id="cd06225">
    <property type="entry name" value="HAMP"/>
    <property type="match status" value="1"/>
</dbReference>